<organism evidence="5 6">
    <name type="scientific">Allokutzneria oryzae</name>
    <dbReference type="NCBI Taxonomy" id="1378989"/>
    <lineage>
        <taxon>Bacteria</taxon>
        <taxon>Bacillati</taxon>
        <taxon>Actinomycetota</taxon>
        <taxon>Actinomycetes</taxon>
        <taxon>Pseudonocardiales</taxon>
        <taxon>Pseudonocardiaceae</taxon>
        <taxon>Allokutzneria</taxon>
    </lineage>
</organism>
<dbReference type="InterPro" id="IPR043147">
    <property type="entry name" value="Penicillin_amidase_A-knob"/>
</dbReference>
<dbReference type="InterPro" id="IPR043146">
    <property type="entry name" value="Penicillin_amidase_N_B-knob"/>
</dbReference>
<dbReference type="InterPro" id="IPR002692">
    <property type="entry name" value="S45"/>
</dbReference>
<dbReference type="Gene3D" id="2.30.120.10">
    <property type="match status" value="1"/>
</dbReference>
<dbReference type="Gene3D" id="3.60.20.10">
    <property type="entry name" value="Glutamine Phosphoribosylpyrophosphate, subunit 1, domain 1"/>
    <property type="match status" value="1"/>
</dbReference>
<dbReference type="EC" id="3.5.1.-" evidence="5"/>
<dbReference type="PANTHER" id="PTHR34218">
    <property type="entry name" value="PEPTIDASE S45 PENICILLIN AMIDASE"/>
    <property type="match status" value="1"/>
</dbReference>
<dbReference type="Proteomes" id="UP001589693">
    <property type="component" value="Unassembled WGS sequence"/>
</dbReference>
<keyword evidence="3 5" id="KW-0378">Hydrolase</keyword>
<proteinExistence type="inferred from homology"/>
<name>A0ABV5ZVE3_9PSEU</name>
<evidence type="ECO:0000313" key="6">
    <source>
        <dbReference type="Proteomes" id="UP001589693"/>
    </source>
</evidence>
<evidence type="ECO:0000313" key="5">
    <source>
        <dbReference type="EMBL" id="MFB9904868.1"/>
    </source>
</evidence>
<protein>
    <submittedName>
        <fullName evidence="5">Penicillin acylase family protein</fullName>
        <ecNumber evidence="5">3.5.1.-</ecNumber>
    </submittedName>
</protein>
<evidence type="ECO:0000256" key="4">
    <source>
        <dbReference type="ARBA" id="ARBA00023145"/>
    </source>
</evidence>
<dbReference type="InterPro" id="IPR029055">
    <property type="entry name" value="Ntn_hydrolases_N"/>
</dbReference>
<keyword evidence="4" id="KW-0865">Zymogen</keyword>
<dbReference type="PANTHER" id="PTHR34218:SF3">
    <property type="entry name" value="ACYL-HOMOSERINE LACTONE ACYLASE PVDQ"/>
    <property type="match status" value="1"/>
</dbReference>
<reference evidence="5 6" key="1">
    <citation type="submission" date="2024-09" db="EMBL/GenBank/DDBJ databases">
        <authorList>
            <person name="Sun Q."/>
            <person name="Mori K."/>
        </authorList>
    </citation>
    <scope>NUCLEOTIDE SEQUENCE [LARGE SCALE GENOMIC DNA]</scope>
    <source>
        <strain evidence="5 6">TBRC 7907</strain>
    </source>
</reference>
<dbReference type="GO" id="GO:0016787">
    <property type="term" value="F:hydrolase activity"/>
    <property type="evidence" value="ECO:0007669"/>
    <property type="project" value="UniProtKB-KW"/>
</dbReference>
<dbReference type="RefSeq" id="WP_377852066.1">
    <property type="nucleotide sequence ID" value="NZ_JBHLZU010000010.1"/>
</dbReference>
<dbReference type="InterPro" id="IPR023343">
    <property type="entry name" value="Penicillin_amidase_dom1"/>
</dbReference>
<evidence type="ECO:0000256" key="2">
    <source>
        <dbReference type="ARBA" id="ARBA00022729"/>
    </source>
</evidence>
<gene>
    <name evidence="5" type="ORF">ACFFQA_13075</name>
</gene>
<comment type="similarity">
    <text evidence="1">Belongs to the peptidase S45 family.</text>
</comment>
<evidence type="ECO:0000256" key="3">
    <source>
        <dbReference type="ARBA" id="ARBA00022801"/>
    </source>
</evidence>
<comment type="caution">
    <text evidence="5">The sequence shown here is derived from an EMBL/GenBank/DDBJ whole genome shotgun (WGS) entry which is preliminary data.</text>
</comment>
<keyword evidence="2" id="KW-0732">Signal</keyword>
<dbReference type="Pfam" id="PF01804">
    <property type="entry name" value="Penicil_amidase"/>
    <property type="match status" value="1"/>
</dbReference>
<accession>A0ABV5ZVE3</accession>
<sequence>MHTIHWLTPAIILTSAVVPVIDTGSRDTRITYTAQGVPHITGRDSTGIGLGIGYAQARDHLCVLGQIFASARGELAKHFGEEPTAGTPAQGNLASDVYTRDLINRRVVERIVEQPAPVGPTEDVRDLTRGFAKGYNKYLAEGQHDDPSCRGAKWLTPITELDVHRLKYISAQDGAVRALGGIVTATPPGHQKVPATPFNPPVSRGSNAIAAARVFLGNPHVPWRGIASFWQARLTIPGKLDVDGAQLLGTAETVAGYTRNTAWAATIATSLSYSLAEVKLVPGDPTAYTVDGRTERMTKREVTVDVRGGRPQTRSLWFTRYGPVITSMVVSPWLGGRASERLDWTAERAFVLVDANVESLRGANSTARFGEAKSVEDLRAALTEHGGMPYANVLASDRHGKGLFANVQAVPHITDDHARRCNTAKGRELSERAGLPVLDGSRSDCAPGTDEDSLVPGTFGAHRMPSLISRDQLSNSNDSHWLTSAKQPLTGFPRVFGTEGTARSPRTRMGLRERVTSLEDAQKVVLSNRSFMGELANDDVLRMCKSMPEAKNACKALAKWNRRNDLDSRGALLFDRFWKEIGDIPWLVPFNPADPVRTPRSLDIEHPRVRAAFTKAAAELGHEPDAPVRDHQYALRDGRRIPVHGGSNELGVYNLVETDREGQVHGGTSFLFAVRFNGTACPEARTVLANSQSSNPRSPHHTDQIELFAAKRWLPGLLCATQDRYTAPLDRPRTVHLSRD</sequence>
<evidence type="ECO:0000256" key="1">
    <source>
        <dbReference type="ARBA" id="ARBA00006586"/>
    </source>
</evidence>
<dbReference type="EMBL" id="JBHLZU010000010">
    <property type="protein sequence ID" value="MFB9904868.1"/>
    <property type="molecule type" value="Genomic_DNA"/>
</dbReference>
<dbReference type="Gene3D" id="1.10.439.10">
    <property type="entry name" value="Penicillin Amidohydrolase, domain 1"/>
    <property type="match status" value="1"/>
</dbReference>
<keyword evidence="6" id="KW-1185">Reference proteome</keyword>
<dbReference type="SUPFAM" id="SSF56235">
    <property type="entry name" value="N-terminal nucleophile aminohydrolases (Ntn hydrolases)"/>
    <property type="match status" value="1"/>
</dbReference>
<dbReference type="Gene3D" id="1.10.1400.10">
    <property type="match status" value="1"/>
</dbReference>